<dbReference type="PANTHER" id="PTHR12830:SF9">
    <property type="entry name" value="ANAPHASE-PROMOTING COMPLEX SUBUNIT 5"/>
    <property type="match status" value="1"/>
</dbReference>
<evidence type="ECO:0000256" key="5">
    <source>
        <dbReference type="ARBA" id="ARBA00022786"/>
    </source>
</evidence>
<keyword evidence="4" id="KW-0498">Mitosis</keyword>
<keyword evidence="6" id="KW-0131">Cell cycle</keyword>
<evidence type="ECO:0000313" key="11">
    <source>
        <dbReference type="Proteomes" id="UP001590950"/>
    </source>
</evidence>
<keyword evidence="5" id="KW-0833">Ubl conjugation pathway</keyword>
<evidence type="ECO:0000256" key="4">
    <source>
        <dbReference type="ARBA" id="ARBA00022776"/>
    </source>
</evidence>
<sequence length="768" mass="86640">MSRYLTSSKVGLLALISLYTESVVPSVATIPILSFLVSQILPINSMIPRSDVSLHSRDITVTLNDIQRATIDHISGIPGRSVWDLLLNKLWKINSFDALHVFFDTLSLLLQKTQEQLQNEPEDGLETDSNLNRMLLSRTSPLGAFVRRAQLEFTRLQFHDGLTLWKSFVVYRAPTLPQWRKRNQTAGNTSFDIILQQEQLGIADRLTEAVYRELGTEASQEVGNSTEDVEKLLEYQVDQMQRMGNRLPKAMKMKLLDMIESGVTVPSLSHYVSFLDSWKAGDYPSSFDKLHRYFDYTMHNRDRTFYQYALLNLAILHQDFGCYSEAVVAMQETISTARENNDMGCLNYSLSWLYHFGKAHPEQIHKVQEKGVLGTDREALAFLKAKAKETSMWTLLSTSLLSEAKLSLSNGDGAAQAFESILKASHLNVTRNVANAIGSQMSMQSSIYGRLGVSCQAWLYGELFLQCYASPSPVEDVVHCICKSAFLLSQKGRYEDAVARMEEVDEETLQTLRYSQYWKSSLGLMKFRRYLHCDNLTAADHVLAQLRAPLNLSQDLQFNISMLEVDLLTRRGDYSKAMEMLEHFATKLEDEEADIYQRVKLMTLKAQIYDASGTPQKGFSVALRAASLAHRARLLPALWEAVGRIGAILISLKEFSATTKLLESIMPQVLECEDCNLSAHTFSLLADAHVGMAGQAKAEGLQRKEQLTKALEHIERSFDEFSRIEDVRGQCEIMAKKATIMHLNGDPVLANDCAARYRDVTRATINQV</sequence>
<evidence type="ECO:0000256" key="1">
    <source>
        <dbReference type="ARBA" id="ARBA00007450"/>
    </source>
</evidence>
<keyword evidence="11" id="KW-1185">Reference proteome</keyword>
<feature type="domain" description="Anaphase-promoting complex subunit 5" evidence="9">
    <location>
        <begin position="270"/>
        <end position="359"/>
    </location>
</feature>
<evidence type="ECO:0000256" key="2">
    <source>
        <dbReference type="ARBA" id="ARBA00016066"/>
    </source>
</evidence>
<accession>A0ABR4ABN9</accession>
<evidence type="ECO:0000256" key="8">
    <source>
        <dbReference type="ARBA" id="ARBA00045696"/>
    </source>
</evidence>
<dbReference type="InterPro" id="IPR011990">
    <property type="entry name" value="TPR-like_helical_dom_sf"/>
</dbReference>
<evidence type="ECO:0000313" key="10">
    <source>
        <dbReference type="EMBL" id="KAL2042925.1"/>
    </source>
</evidence>
<dbReference type="PANTHER" id="PTHR12830">
    <property type="entry name" value="ANAPHASE-PROMOTING COMPLEX SUBUNIT 5"/>
    <property type="match status" value="1"/>
</dbReference>
<dbReference type="Pfam" id="PF12862">
    <property type="entry name" value="ANAPC5"/>
    <property type="match status" value="1"/>
</dbReference>
<evidence type="ECO:0000256" key="7">
    <source>
        <dbReference type="ARBA" id="ARBA00031069"/>
    </source>
</evidence>
<dbReference type="Gene3D" id="1.25.40.10">
    <property type="entry name" value="Tetratricopeptide repeat domain"/>
    <property type="match status" value="1"/>
</dbReference>
<keyword evidence="3" id="KW-0132">Cell division</keyword>
<comment type="function">
    <text evidence="8">Component of the anaphase promoting complex/cyclosome (APC/C), a cell cycle-regulated E3 ubiquitin ligase that controls progression through mitosis and the G1 phase of the cell cycle. The APC/C complex acts by mediating ubiquitination and subsequent degradation of target proteins: it mainly mediates the formation of 'Lys-11'-linked polyubiquitin chains and, to a lower extent, the formation of 'Lys-48'- and 'Lys-63'-linked polyubiquitin chains. The APC/C complex catalyzes assembly of branched 'Lys-11'-/'Lys-48'-linked branched ubiquitin chains on target proteins.</text>
</comment>
<dbReference type="InterPro" id="IPR026000">
    <property type="entry name" value="Apc5_dom"/>
</dbReference>
<evidence type="ECO:0000259" key="9">
    <source>
        <dbReference type="Pfam" id="PF12862"/>
    </source>
</evidence>
<comment type="similarity">
    <text evidence="1">Belongs to the APC5 family.</text>
</comment>
<comment type="caution">
    <text evidence="10">The sequence shown here is derived from an EMBL/GenBank/DDBJ whole genome shotgun (WGS) entry which is preliminary data.</text>
</comment>
<protein>
    <recommendedName>
        <fullName evidence="2">Anaphase-promoting complex subunit 5</fullName>
    </recommendedName>
    <alternativeName>
        <fullName evidence="7">Cyclosome subunit 5</fullName>
    </alternativeName>
</protein>
<evidence type="ECO:0000256" key="3">
    <source>
        <dbReference type="ARBA" id="ARBA00022618"/>
    </source>
</evidence>
<gene>
    <name evidence="10" type="ORF">N7G274_003983</name>
</gene>
<organism evidence="10 11">
    <name type="scientific">Stereocaulon virgatum</name>
    <dbReference type="NCBI Taxonomy" id="373712"/>
    <lineage>
        <taxon>Eukaryota</taxon>
        <taxon>Fungi</taxon>
        <taxon>Dikarya</taxon>
        <taxon>Ascomycota</taxon>
        <taxon>Pezizomycotina</taxon>
        <taxon>Lecanoromycetes</taxon>
        <taxon>OSLEUM clade</taxon>
        <taxon>Lecanoromycetidae</taxon>
        <taxon>Lecanorales</taxon>
        <taxon>Lecanorineae</taxon>
        <taxon>Stereocaulaceae</taxon>
        <taxon>Stereocaulon</taxon>
    </lineage>
</organism>
<proteinExistence type="inferred from homology"/>
<dbReference type="InterPro" id="IPR037679">
    <property type="entry name" value="Apc5"/>
</dbReference>
<evidence type="ECO:0000256" key="6">
    <source>
        <dbReference type="ARBA" id="ARBA00023306"/>
    </source>
</evidence>
<dbReference type="Proteomes" id="UP001590950">
    <property type="component" value="Unassembled WGS sequence"/>
</dbReference>
<name>A0ABR4ABN9_9LECA</name>
<reference evidence="10 11" key="1">
    <citation type="submission" date="2024-09" db="EMBL/GenBank/DDBJ databases">
        <title>Rethinking Asexuality: The Enigmatic Case of Functional Sexual Genes in Lepraria (Stereocaulaceae).</title>
        <authorList>
            <person name="Doellman M."/>
            <person name="Sun Y."/>
            <person name="Barcenas-Pena A."/>
            <person name="Lumbsch H.T."/>
            <person name="Grewe F."/>
        </authorList>
    </citation>
    <scope>NUCLEOTIDE SEQUENCE [LARGE SCALE GENOMIC DNA]</scope>
    <source>
        <strain evidence="10 11">Mercado 3170</strain>
    </source>
</reference>
<dbReference type="EMBL" id="JBEFKJ010000012">
    <property type="protein sequence ID" value="KAL2042925.1"/>
    <property type="molecule type" value="Genomic_DNA"/>
</dbReference>